<dbReference type="EMBL" id="CAJVPV010044229">
    <property type="protein sequence ID" value="CAG8767090.1"/>
    <property type="molecule type" value="Genomic_DNA"/>
</dbReference>
<sequence>MANNQNPNIGLNNVANNLNQLVQQLMANANQPPSELHLVSYPDFYGGEQDPITWMEEVEQAFEANRVPDARKIPIIVPHLKGSAATWWINRRVQNPAVNRWDDPMAQPLSFKSNFLRQFRTVSLEGKWFSQLTQRKQGPTETVEQFYLIIEDLFRKVITGGNYFPEVAKAHIFLNGLRPELNRAVTPFMPNTLYEAYTRAKAFEYSYLQNPYGNDINSQSTSNQILTQLTEAVNNMSEQLKPRKPRNFKNNNYNNNNNGNKPQIICFKCNQPGHVKTNCPLNQQNNN</sequence>
<dbReference type="GO" id="GO:0003676">
    <property type="term" value="F:nucleic acid binding"/>
    <property type="evidence" value="ECO:0007669"/>
    <property type="project" value="InterPro"/>
</dbReference>
<evidence type="ECO:0000313" key="4">
    <source>
        <dbReference type="Proteomes" id="UP000789342"/>
    </source>
</evidence>
<dbReference type="InterPro" id="IPR001878">
    <property type="entry name" value="Znf_CCHC"/>
</dbReference>
<accession>A0A9N9NWJ5</accession>
<evidence type="ECO:0000313" key="3">
    <source>
        <dbReference type="EMBL" id="CAG8767090.1"/>
    </source>
</evidence>
<protein>
    <submittedName>
        <fullName evidence="3">13522_t:CDS:1</fullName>
    </submittedName>
</protein>
<dbReference type="InterPro" id="IPR045358">
    <property type="entry name" value="Ty3_capsid"/>
</dbReference>
<reference evidence="3" key="1">
    <citation type="submission" date="2021-06" db="EMBL/GenBank/DDBJ databases">
        <authorList>
            <person name="Kallberg Y."/>
            <person name="Tangrot J."/>
            <person name="Rosling A."/>
        </authorList>
    </citation>
    <scope>NUCLEOTIDE SEQUENCE</scope>
    <source>
        <strain evidence="3">CL551</strain>
    </source>
</reference>
<dbReference type="AlphaFoldDB" id="A0A9N9NWJ5"/>
<keyword evidence="1" id="KW-0479">Metal-binding</keyword>
<dbReference type="SMART" id="SM00343">
    <property type="entry name" value="ZnF_C2HC"/>
    <property type="match status" value="1"/>
</dbReference>
<evidence type="ECO:0000256" key="1">
    <source>
        <dbReference type="PROSITE-ProRule" id="PRU00047"/>
    </source>
</evidence>
<proteinExistence type="predicted"/>
<dbReference type="InterPro" id="IPR036875">
    <property type="entry name" value="Znf_CCHC_sf"/>
</dbReference>
<dbReference type="OrthoDB" id="2432760at2759"/>
<name>A0A9N9NWJ5_9GLOM</name>
<dbReference type="SUPFAM" id="SSF57756">
    <property type="entry name" value="Retrovirus zinc finger-like domains"/>
    <property type="match status" value="1"/>
</dbReference>
<dbReference type="Pfam" id="PF19259">
    <property type="entry name" value="Ty3_capsid"/>
    <property type="match status" value="1"/>
</dbReference>
<keyword evidence="1" id="KW-0863">Zinc-finger</keyword>
<dbReference type="Gene3D" id="4.10.60.10">
    <property type="entry name" value="Zinc finger, CCHC-type"/>
    <property type="match status" value="1"/>
</dbReference>
<dbReference type="Pfam" id="PF00098">
    <property type="entry name" value="zf-CCHC"/>
    <property type="match status" value="1"/>
</dbReference>
<dbReference type="GO" id="GO:0008270">
    <property type="term" value="F:zinc ion binding"/>
    <property type="evidence" value="ECO:0007669"/>
    <property type="project" value="UniProtKB-KW"/>
</dbReference>
<dbReference type="PROSITE" id="PS50158">
    <property type="entry name" value="ZF_CCHC"/>
    <property type="match status" value="1"/>
</dbReference>
<gene>
    <name evidence="3" type="ORF">AMORRO_LOCUS16353</name>
</gene>
<keyword evidence="4" id="KW-1185">Reference proteome</keyword>
<comment type="caution">
    <text evidence="3">The sequence shown here is derived from an EMBL/GenBank/DDBJ whole genome shotgun (WGS) entry which is preliminary data.</text>
</comment>
<organism evidence="3 4">
    <name type="scientific">Acaulospora morrowiae</name>
    <dbReference type="NCBI Taxonomy" id="94023"/>
    <lineage>
        <taxon>Eukaryota</taxon>
        <taxon>Fungi</taxon>
        <taxon>Fungi incertae sedis</taxon>
        <taxon>Mucoromycota</taxon>
        <taxon>Glomeromycotina</taxon>
        <taxon>Glomeromycetes</taxon>
        <taxon>Diversisporales</taxon>
        <taxon>Acaulosporaceae</taxon>
        <taxon>Acaulospora</taxon>
    </lineage>
</organism>
<dbReference type="PANTHER" id="PTHR33223">
    <property type="entry name" value="CCHC-TYPE DOMAIN-CONTAINING PROTEIN"/>
    <property type="match status" value="1"/>
</dbReference>
<evidence type="ECO:0000259" key="2">
    <source>
        <dbReference type="PROSITE" id="PS50158"/>
    </source>
</evidence>
<feature type="domain" description="CCHC-type" evidence="2">
    <location>
        <begin position="266"/>
        <end position="280"/>
    </location>
</feature>
<keyword evidence="1" id="KW-0862">Zinc</keyword>
<dbReference type="Proteomes" id="UP000789342">
    <property type="component" value="Unassembled WGS sequence"/>
</dbReference>
<dbReference type="PANTHER" id="PTHR33223:SF6">
    <property type="entry name" value="CCHC-TYPE DOMAIN-CONTAINING PROTEIN"/>
    <property type="match status" value="1"/>
</dbReference>
<feature type="non-terminal residue" evidence="3">
    <location>
        <position position="287"/>
    </location>
</feature>